<feature type="compositionally biased region" description="Acidic residues" evidence="1">
    <location>
        <begin position="427"/>
        <end position="447"/>
    </location>
</feature>
<dbReference type="SUPFAM" id="SSF55729">
    <property type="entry name" value="Acyl-CoA N-acyltransferases (Nat)"/>
    <property type="match status" value="1"/>
</dbReference>
<feature type="compositionally biased region" description="Basic and acidic residues" evidence="1">
    <location>
        <begin position="602"/>
        <end position="611"/>
    </location>
</feature>
<dbReference type="Gene3D" id="3.40.630.30">
    <property type="match status" value="1"/>
</dbReference>
<feature type="region of interest" description="Disordered" evidence="1">
    <location>
        <begin position="121"/>
        <end position="141"/>
    </location>
</feature>
<keyword evidence="4" id="KW-1185">Reference proteome</keyword>
<feature type="region of interest" description="Disordered" evidence="1">
    <location>
        <begin position="154"/>
        <end position="195"/>
    </location>
</feature>
<feature type="region of interest" description="Disordered" evidence="1">
    <location>
        <begin position="423"/>
        <end position="453"/>
    </location>
</feature>
<proteinExistence type="predicted"/>
<evidence type="ECO:0000256" key="1">
    <source>
        <dbReference type="SAM" id="MobiDB-lite"/>
    </source>
</evidence>
<dbReference type="EMBL" id="BLXT01004371">
    <property type="protein sequence ID" value="GFO12059.1"/>
    <property type="molecule type" value="Genomic_DNA"/>
</dbReference>
<evidence type="ECO:0000259" key="2">
    <source>
        <dbReference type="PROSITE" id="PS51186"/>
    </source>
</evidence>
<comment type="caution">
    <text evidence="3">The sequence shown here is derived from an EMBL/GenBank/DDBJ whole genome shotgun (WGS) entry which is preliminary data.</text>
</comment>
<feature type="compositionally biased region" description="Basic residues" evidence="1">
    <location>
        <begin position="1"/>
        <end position="15"/>
    </location>
</feature>
<dbReference type="Proteomes" id="UP000735302">
    <property type="component" value="Unassembled WGS sequence"/>
</dbReference>
<reference evidence="3 4" key="1">
    <citation type="journal article" date="2021" name="Elife">
        <title>Chloroplast acquisition without the gene transfer in kleptoplastic sea slugs, Plakobranchus ocellatus.</title>
        <authorList>
            <person name="Maeda T."/>
            <person name="Takahashi S."/>
            <person name="Yoshida T."/>
            <person name="Shimamura S."/>
            <person name="Takaki Y."/>
            <person name="Nagai Y."/>
            <person name="Toyoda A."/>
            <person name="Suzuki Y."/>
            <person name="Arimoto A."/>
            <person name="Ishii H."/>
            <person name="Satoh N."/>
            <person name="Nishiyama T."/>
            <person name="Hasebe M."/>
            <person name="Maruyama T."/>
            <person name="Minagawa J."/>
            <person name="Obokata J."/>
            <person name="Shigenobu S."/>
        </authorList>
    </citation>
    <scope>NUCLEOTIDE SEQUENCE [LARGE SCALE GENOMIC DNA]</scope>
</reference>
<feature type="compositionally biased region" description="Acidic residues" evidence="1">
    <location>
        <begin position="575"/>
        <end position="601"/>
    </location>
</feature>
<evidence type="ECO:0000313" key="3">
    <source>
        <dbReference type="EMBL" id="GFO12059.1"/>
    </source>
</evidence>
<dbReference type="CDD" id="cd04301">
    <property type="entry name" value="NAT_SF"/>
    <property type="match status" value="1"/>
</dbReference>
<feature type="compositionally biased region" description="Basic residues" evidence="1">
    <location>
        <begin position="35"/>
        <end position="49"/>
    </location>
</feature>
<dbReference type="AlphaFoldDB" id="A0AAV4B122"/>
<dbReference type="Pfam" id="PF00583">
    <property type="entry name" value="Acetyltransf_1"/>
    <property type="match status" value="1"/>
</dbReference>
<feature type="compositionally biased region" description="Basic residues" evidence="1">
    <location>
        <begin position="123"/>
        <end position="132"/>
    </location>
</feature>
<accession>A0AAV4B122</accession>
<feature type="domain" description="N-acetyltransferase" evidence="2">
    <location>
        <begin position="413"/>
        <end position="557"/>
    </location>
</feature>
<feature type="compositionally biased region" description="Basic and acidic residues" evidence="1">
    <location>
        <begin position="565"/>
        <end position="574"/>
    </location>
</feature>
<protein>
    <recommendedName>
        <fullName evidence="2">N-acetyltransferase domain-containing protein</fullName>
    </recommendedName>
</protein>
<feature type="region of interest" description="Disordered" evidence="1">
    <location>
        <begin position="1"/>
        <end position="49"/>
    </location>
</feature>
<dbReference type="PROSITE" id="PS51186">
    <property type="entry name" value="GNAT"/>
    <property type="match status" value="1"/>
</dbReference>
<evidence type="ECO:0000313" key="4">
    <source>
        <dbReference type="Proteomes" id="UP000735302"/>
    </source>
</evidence>
<name>A0AAV4B122_9GAST</name>
<gene>
    <name evidence="3" type="ORF">PoB_003856400</name>
</gene>
<feature type="compositionally biased region" description="Basic and acidic residues" evidence="1">
    <location>
        <begin position="171"/>
        <end position="187"/>
    </location>
</feature>
<sequence length="611" mass="71399">MIKDNKRKCFTHRKPPQQSTEHCPPHPQNRASLNHIHHPHHHHHHPLHNHHQFYHPHHRLHHHVHLEQRHQQKTHQRQQHMHSYQSQYHQCQKRQLFHFRPPHYLPFHERGSEKNLEFLPQQRHVHQRHHSRLQNNSQYPFHQQEPGIKILERGQVPKRQQKQRQQQDGGSFDKDKEEIKKEEEVSKKQPPSTHTVVKVVRHQKGNKDFISCQYQSETDQQITPGKYQKDIGQREEYLLPHYRNILSNFIRSRSLSPPAGPKAFIFSKGDSHFRGNKLFSSGSLKDFTKCESRHIIGSSSTSTVSISSSIENNTVNNKNQIRNNTDIVLNSNNNNNNINNSSSNNSDKANMHLPLHTSLPDGCEVTVDAATERQISQMYSLIQQAAMVGEGYGVDEYPTESDFRQEIKGGHTFVVTTRNESEALGVAEEEEDDEDVDIEEDGTDDEGGGSGRQDRRRLIAAFSLATSKFYRGSDVKVADPIVIVRREERRKGIGEFLFRHAVQFSRRLGFVGIYTDTFSNNTAMIRIIERSPGFKMVGFLPLGGKTPDGTLEEKRKRKKGKKKKKEEEEKKKQEEEEEEKGEEQEEEEEKEEEEEEEEEKEKEEKERRMWK</sequence>
<dbReference type="InterPro" id="IPR000182">
    <property type="entry name" value="GNAT_dom"/>
</dbReference>
<dbReference type="InterPro" id="IPR016181">
    <property type="entry name" value="Acyl_CoA_acyltransferase"/>
</dbReference>
<feature type="region of interest" description="Disordered" evidence="1">
    <location>
        <begin position="539"/>
        <end position="611"/>
    </location>
</feature>
<feature type="compositionally biased region" description="Basic residues" evidence="1">
    <location>
        <begin position="555"/>
        <end position="564"/>
    </location>
</feature>
<organism evidence="3 4">
    <name type="scientific">Plakobranchus ocellatus</name>
    <dbReference type="NCBI Taxonomy" id="259542"/>
    <lineage>
        <taxon>Eukaryota</taxon>
        <taxon>Metazoa</taxon>
        <taxon>Spiralia</taxon>
        <taxon>Lophotrochozoa</taxon>
        <taxon>Mollusca</taxon>
        <taxon>Gastropoda</taxon>
        <taxon>Heterobranchia</taxon>
        <taxon>Euthyneura</taxon>
        <taxon>Panpulmonata</taxon>
        <taxon>Sacoglossa</taxon>
        <taxon>Placobranchoidea</taxon>
        <taxon>Plakobranchidae</taxon>
        <taxon>Plakobranchus</taxon>
    </lineage>
</organism>
<dbReference type="GO" id="GO:0016747">
    <property type="term" value="F:acyltransferase activity, transferring groups other than amino-acyl groups"/>
    <property type="evidence" value="ECO:0007669"/>
    <property type="project" value="InterPro"/>
</dbReference>